<comment type="caution">
    <text evidence="1">The sequence shown here is derived from an EMBL/GenBank/DDBJ whole genome shotgun (WGS) entry which is preliminary data.</text>
</comment>
<dbReference type="AlphaFoldDB" id="A0AAE1Q0Q0"/>
<protein>
    <submittedName>
        <fullName evidence="1">Uncharacterized protein</fullName>
    </submittedName>
</protein>
<dbReference type="EMBL" id="JAWZYT010000889">
    <property type="protein sequence ID" value="KAK4317818.1"/>
    <property type="molecule type" value="Genomic_DNA"/>
</dbReference>
<evidence type="ECO:0000313" key="1">
    <source>
        <dbReference type="EMBL" id="KAK4317818.1"/>
    </source>
</evidence>
<keyword evidence="2" id="KW-1185">Reference proteome</keyword>
<proteinExistence type="predicted"/>
<gene>
    <name evidence="1" type="ORF">Pmani_011142</name>
</gene>
<reference evidence="1" key="1">
    <citation type="submission" date="2023-11" db="EMBL/GenBank/DDBJ databases">
        <title>Genome assemblies of two species of porcelain crab, Petrolisthes cinctipes and Petrolisthes manimaculis (Anomura: Porcellanidae).</title>
        <authorList>
            <person name="Angst P."/>
        </authorList>
    </citation>
    <scope>NUCLEOTIDE SEQUENCE</scope>
    <source>
        <strain evidence="1">PB745_02</strain>
        <tissue evidence="1">Gill</tissue>
    </source>
</reference>
<name>A0AAE1Q0Q0_9EUCA</name>
<organism evidence="1 2">
    <name type="scientific">Petrolisthes manimaculis</name>
    <dbReference type="NCBI Taxonomy" id="1843537"/>
    <lineage>
        <taxon>Eukaryota</taxon>
        <taxon>Metazoa</taxon>
        <taxon>Ecdysozoa</taxon>
        <taxon>Arthropoda</taxon>
        <taxon>Crustacea</taxon>
        <taxon>Multicrustacea</taxon>
        <taxon>Malacostraca</taxon>
        <taxon>Eumalacostraca</taxon>
        <taxon>Eucarida</taxon>
        <taxon>Decapoda</taxon>
        <taxon>Pleocyemata</taxon>
        <taxon>Anomura</taxon>
        <taxon>Galatheoidea</taxon>
        <taxon>Porcellanidae</taxon>
        <taxon>Petrolisthes</taxon>
    </lineage>
</organism>
<dbReference type="Proteomes" id="UP001292094">
    <property type="component" value="Unassembled WGS sequence"/>
</dbReference>
<accession>A0AAE1Q0Q0</accession>
<evidence type="ECO:0000313" key="2">
    <source>
        <dbReference type="Proteomes" id="UP001292094"/>
    </source>
</evidence>
<sequence>MVWYWYMCPQVMVNWVSEAWFYGLILLPLLPLGRDVSTTSPGYFELPALANLLDASFTSTPPDPIHSLTDVNIIHIRVFIRK</sequence>